<evidence type="ECO:0000256" key="6">
    <source>
        <dbReference type="SAM" id="Phobius"/>
    </source>
</evidence>
<dbReference type="SUPFAM" id="SSF81296">
    <property type="entry name" value="E set domains"/>
    <property type="match status" value="1"/>
</dbReference>
<feature type="chain" id="PRO_5021844458" description="CopC domain-containing protein" evidence="7">
    <location>
        <begin position="28"/>
        <end position="206"/>
    </location>
</feature>
<evidence type="ECO:0000256" key="7">
    <source>
        <dbReference type="SAM" id="SignalP"/>
    </source>
</evidence>
<keyword evidence="3 7" id="KW-0732">Signal</keyword>
<dbReference type="InterPro" id="IPR014756">
    <property type="entry name" value="Ig_E-set"/>
</dbReference>
<keyword evidence="10" id="KW-1185">Reference proteome</keyword>
<keyword evidence="6" id="KW-0812">Transmembrane</keyword>
<keyword evidence="2" id="KW-0479">Metal-binding</keyword>
<dbReference type="Pfam" id="PF04234">
    <property type="entry name" value="CopC"/>
    <property type="match status" value="1"/>
</dbReference>
<protein>
    <recommendedName>
        <fullName evidence="8">CopC domain-containing protein</fullName>
    </recommendedName>
</protein>
<comment type="caution">
    <text evidence="9">The sequence shown here is derived from an EMBL/GenBank/DDBJ whole genome shotgun (WGS) entry which is preliminary data.</text>
</comment>
<organism evidence="9 10">
    <name type="scientific">Yimella lutea</name>
    <dbReference type="NCBI Taxonomy" id="587872"/>
    <lineage>
        <taxon>Bacteria</taxon>
        <taxon>Bacillati</taxon>
        <taxon>Actinomycetota</taxon>
        <taxon>Actinomycetes</taxon>
        <taxon>Micrococcales</taxon>
        <taxon>Dermacoccaceae</taxon>
        <taxon>Yimella</taxon>
    </lineage>
</organism>
<evidence type="ECO:0000313" key="9">
    <source>
        <dbReference type="EMBL" id="TQJ15855.1"/>
    </source>
</evidence>
<keyword evidence="6" id="KW-0472">Membrane</keyword>
<reference evidence="9 10" key="1">
    <citation type="submission" date="2019-06" db="EMBL/GenBank/DDBJ databases">
        <title>Sequencing the genomes of 1000 actinobacteria strains.</title>
        <authorList>
            <person name="Klenk H.-P."/>
        </authorList>
    </citation>
    <scope>NUCLEOTIDE SEQUENCE [LARGE SCALE GENOMIC DNA]</scope>
    <source>
        <strain evidence="9 10">DSM 19828</strain>
    </source>
</reference>
<comment type="subcellular location">
    <subcellularLocation>
        <location evidence="1">Cell envelope</location>
    </subcellularLocation>
</comment>
<feature type="domain" description="CopC" evidence="8">
    <location>
        <begin position="28"/>
        <end position="119"/>
    </location>
</feature>
<proteinExistence type="predicted"/>
<dbReference type="InterPro" id="IPR014755">
    <property type="entry name" value="Cu-Rt/internalin_Ig-like"/>
</dbReference>
<keyword evidence="4" id="KW-0186">Copper</keyword>
<dbReference type="OrthoDB" id="5242236at2"/>
<feature type="transmembrane region" description="Helical" evidence="6">
    <location>
        <begin position="166"/>
        <end position="186"/>
    </location>
</feature>
<gene>
    <name evidence="9" type="ORF">FB459_3432</name>
</gene>
<dbReference type="PANTHER" id="PTHR34820">
    <property type="entry name" value="INNER MEMBRANE PROTEIN YEBZ"/>
    <property type="match status" value="1"/>
</dbReference>
<dbReference type="Proteomes" id="UP000320806">
    <property type="component" value="Unassembled WGS sequence"/>
</dbReference>
<dbReference type="EMBL" id="VFMO01000001">
    <property type="protein sequence ID" value="TQJ15855.1"/>
    <property type="molecule type" value="Genomic_DNA"/>
</dbReference>
<feature type="compositionally biased region" description="Low complexity" evidence="5">
    <location>
        <begin position="123"/>
        <end position="149"/>
    </location>
</feature>
<dbReference type="GO" id="GO:0005507">
    <property type="term" value="F:copper ion binding"/>
    <property type="evidence" value="ECO:0007669"/>
    <property type="project" value="InterPro"/>
</dbReference>
<feature type="signal peptide" evidence="7">
    <location>
        <begin position="1"/>
        <end position="27"/>
    </location>
</feature>
<dbReference type="Gene3D" id="2.60.40.1220">
    <property type="match status" value="1"/>
</dbReference>
<dbReference type="GO" id="GO:0006825">
    <property type="term" value="P:copper ion transport"/>
    <property type="evidence" value="ECO:0007669"/>
    <property type="project" value="InterPro"/>
</dbReference>
<evidence type="ECO:0000256" key="5">
    <source>
        <dbReference type="SAM" id="MobiDB-lite"/>
    </source>
</evidence>
<dbReference type="GO" id="GO:0005886">
    <property type="term" value="C:plasma membrane"/>
    <property type="evidence" value="ECO:0007669"/>
    <property type="project" value="TreeGrafter"/>
</dbReference>
<accession>A0A542EKL1</accession>
<evidence type="ECO:0000256" key="4">
    <source>
        <dbReference type="ARBA" id="ARBA00023008"/>
    </source>
</evidence>
<dbReference type="InterPro" id="IPR032694">
    <property type="entry name" value="CopC/D"/>
</dbReference>
<evidence type="ECO:0000256" key="1">
    <source>
        <dbReference type="ARBA" id="ARBA00004196"/>
    </source>
</evidence>
<keyword evidence="6" id="KW-1133">Transmembrane helix</keyword>
<dbReference type="RefSeq" id="WP_141929290.1">
    <property type="nucleotide sequence ID" value="NZ_BAABCI010000023.1"/>
</dbReference>
<sequence>MLRILARVTFALLLLPLLLINPGQAMAHDRLTDSVPKAGARTEPIDAVSLVFNNAVLGTGAAVRVDGPAGTVAQGTPAVSGARVTQNLKTPLANGGYRVVWRVVSSDGHPISGTFDFTVEGASDPADSAASSRSADASSEATIPPSSSKPTPPAQEVPTSETDNNAPLIIAAAALALLLIAGGAFLTKGRLKDDDVDTRTDEASAG</sequence>
<evidence type="ECO:0000256" key="2">
    <source>
        <dbReference type="ARBA" id="ARBA00022723"/>
    </source>
</evidence>
<feature type="region of interest" description="Disordered" evidence="5">
    <location>
        <begin position="123"/>
        <end position="162"/>
    </location>
</feature>
<dbReference type="GO" id="GO:0042597">
    <property type="term" value="C:periplasmic space"/>
    <property type="evidence" value="ECO:0007669"/>
    <property type="project" value="InterPro"/>
</dbReference>
<dbReference type="AlphaFoldDB" id="A0A542EKL1"/>
<dbReference type="InterPro" id="IPR007348">
    <property type="entry name" value="CopC_dom"/>
</dbReference>
<evidence type="ECO:0000256" key="3">
    <source>
        <dbReference type="ARBA" id="ARBA00022729"/>
    </source>
</evidence>
<evidence type="ECO:0000313" key="10">
    <source>
        <dbReference type="Proteomes" id="UP000320806"/>
    </source>
</evidence>
<dbReference type="PANTHER" id="PTHR34820:SF4">
    <property type="entry name" value="INNER MEMBRANE PROTEIN YEBZ"/>
    <property type="match status" value="1"/>
</dbReference>
<name>A0A542EKL1_9MICO</name>
<dbReference type="GO" id="GO:0030313">
    <property type="term" value="C:cell envelope"/>
    <property type="evidence" value="ECO:0007669"/>
    <property type="project" value="UniProtKB-SubCell"/>
</dbReference>
<dbReference type="GO" id="GO:0046688">
    <property type="term" value="P:response to copper ion"/>
    <property type="evidence" value="ECO:0007669"/>
    <property type="project" value="InterPro"/>
</dbReference>
<evidence type="ECO:0000259" key="8">
    <source>
        <dbReference type="Pfam" id="PF04234"/>
    </source>
</evidence>